<evidence type="ECO:0000313" key="2">
    <source>
        <dbReference type="EMBL" id="BAJ97863.1"/>
    </source>
</evidence>
<dbReference type="PANTHER" id="PTHR45693">
    <property type="entry name" value="TRANSCRIPTION FACTOR TGA9"/>
    <property type="match status" value="1"/>
</dbReference>
<feature type="non-terminal residue" evidence="2">
    <location>
        <position position="1"/>
    </location>
</feature>
<dbReference type="EMBL" id="AK366660">
    <property type="protein sequence ID" value="BAJ97863.1"/>
    <property type="molecule type" value="mRNA"/>
</dbReference>
<proteinExistence type="evidence at transcript level"/>
<organism evidence="2">
    <name type="scientific">Hordeum vulgare subsp. vulgare</name>
    <name type="common">Domesticated barley</name>
    <dbReference type="NCBI Taxonomy" id="112509"/>
    <lineage>
        <taxon>Eukaryota</taxon>
        <taxon>Viridiplantae</taxon>
        <taxon>Streptophyta</taxon>
        <taxon>Embryophyta</taxon>
        <taxon>Tracheophyta</taxon>
        <taxon>Spermatophyta</taxon>
        <taxon>Magnoliopsida</taxon>
        <taxon>Liliopsida</taxon>
        <taxon>Poales</taxon>
        <taxon>Poaceae</taxon>
        <taxon>BOP clade</taxon>
        <taxon>Pooideae</taxon>
        <taxon>Triticodae</taxon>
        <taxon>Triticeae</taxon>
        <taxon>Hordeinae</taxon>
        <taxon>Hordeum</taxon>
    </lineage>
</organism>
<protein>
    <submittedName>
        <fullName evidence="2">Predicted protein</fullName>
    </submittedName>
</protein>
<feature type="compositionally biased region" description="Basic residues" evidence="1">
    <location>
        <begin position="199"/>
        <end position="217"/>
    </location>
</feature>
<feature type="region of interest" description="Disordered" evidence="1">
    <location>
        <begin position="1"/>
        <end position="31"/>
    </location>
</feature>
<feature type="region of interest" description="Disordered" evidence="1">
    <location>
        <begin position="45"/>
        <end position="289"/>
    </location>
</feature>
<evidence type="ECO:0000256" key="1">
    <source>
        <dbReference type="SAM" id="MobiDB-lite"/>
    </source>
</evidence>
<reference evidence="2" key="1">
    <citation type="journal article" date="2011" name="Plant Physiol.">
        <title>Comprehensive sequence analysis of 24,783 barley full-length cDNAs derived from 12 clone libraries.</title>
        <authorList>
            <person name="Matsumoto T."/>
            <person name="Tanaka T."/>
            <person name="Sakai H."/>
            <person name="Amano N."/>
            <person name="Kanamori H."/>
            <person name="Kurita K."/>
            <person name="Kikuta A."/>
            <person name="Kamiya K."/>
            <person name="Yamamoto M."/>
            <person name="Ikawa H."/>
            <person name="Fujii N."/>
            <person name="Hori K."/>
            <person name="Itoh T."/>
            <person name="Sato K."/>
        </authorList>
    </citation>
    <scope>NUCLEOTIDE SEQUENCE</scope>
    <source>
        <tissue evidence="2">Shoot and root</tissue>
    </source>
</reference>
<feature type="compositionally biased region" description="Basic residues" evidence="1">
    <location>
        <begin position="268"/>
        <end position="285"/>
    </location>
</feature>
<dbReference type="AlphaFoldDB" id="F2DRZ2"/>
<dbReference type="PANTHER" id="PTHR45693:SF13">
    <property type="entry name" value="TRANSCRIPTION FACTOR TGA10"/>
    <property type="match status" value="1"/>
</dbReference>
<sequence>PSGGAGPGPVHVPRPWPRLHAAGAAPDAQHLPLPADACGAITKGGAWSGPVAGARGVQDAERQVVAGPPSPPPAAAGSRRGHGGVGDGEQEAAAGSPPPPAAPAPATTTRLRHRRVRRGQQQGCQAADKEGAQEGLIHGRTRPKNAEEASPEQGGGKEEQAEEEGLYPAARVQQDQAGSDRARTPQRKSSGSALPRQQPPRRARHRRKRSRRHRRPQLRGGDVRRGVRAVAGGAQPAHVRAAGGAAAAPAGGGAADVRGELPGAPRRGAGHQGRRHQGRRLPPHLRRLEEPRRALLPLARRLPPLRGHQDGAVARGPADGAADRGGVRAAAVGGADGGGAEPGPGRALPVPLRHRRLRRAHLLLHPNVSNYMGQMGLAVHKLSTLEGVVRQAEKLRQQTLHRLHQVLTARQMARSLLAVSDYFHRLRVLSSFWVNRNRMAPSDQQLEAGPHT</sequence>
<name>F2DRZ2_HORVV</name>
<accession>F2DRZ2</accession>